<protein>
    <submittedName>
        <fullName evidence="2">Uncharacterized protein</fullName>
    </submittedName>
</protein>
<evidence type="ECO:0000313" key="2">
    <source>
        <dbReference type="EMBL" id="ADI37513.1"/>
    </source>
</evidence>
<dbReference type="RefSeq" id="WP_013181241.1">
    <property type="nucleotide sequence ID" value="NC_014225.1"/>
</dbReference>
<sequence length="511" mass="58788">MDPLSSSLSSHSETPQETLKRKRSAEILANLSKTRKVSTISGKISSLYCNETLDFDDIQSSTPSSKPLFTEHLIINYLSQISEIHKKDWKWLQEQSFPPFIRQAVHLLFKALSSNEPPESRHEMFVWGLVQGTLLCSKDKEFHEIKLLFGRVTTSMYTRINALKIHREALKHYTPQKISSDPDIKQELLSGISGTCPFIVTELASLWSIAFQASGSLDIYLSPNLPNQLFQVSVPQKKDPITFFRMQSPESEAGMLDPLYLQFLASLDARCSSHLSLVMLSPHIFDSEQQIAGKRFQLQWTFRNSLNVWRCEPDSDFVSQDAEFSREEPVEDFLHTLRKHLFKESSSFEILKEIRESTHFKNQVEQAILFVKNLFFADKKTLNKEEKQDYVIMCVALLMENFCDDLEPFTVDTACRSHIDRGMMISTIIYIYLMIKSGKEKDKQFLNYLKVLTLAPALIVAQRPPHQHIMKRVLSLACRLLQPNAIQQIKTSQTFFSGCSLTIPQEEFLKQ</sequence>
<dbReference type="HOGENOM" id="CLU_533111_0_0_0"/>
<reference evidence="2 3" key="1">
    <citation type="journal article" date="2010" name="PLoS ONE">
        <title>The Waddlia genome: a window into chlamydial biology.</title>
        <authorList>
            <person name="Bertelli C."/>
            <person name="Collyn F."/>
            <person name="Croxatto A."/>
            <person name="Ruckert C."/>
            <person name="Polkinghorne A."/>
            <person name="Kebbi-Beghdadi C."/>
            <person name="Goesmann A."/>
            <person name="Vaughan L."/>
            <person name="Greub G."/>
        </authorList>
    </citation>
    <scope>NUCLEOTIDE SEQUENCE [LARGE SCALE GENOMIC DNA]</scope>
    <source>
        <strain evidence="3">ATCC VR-1470 / WSU 86-1044</strain>
    </source>
</reference>
<dbReference type="EMBL" id="CP001928">
    <property type="protein sequence ID" value="ADI37513.1"/>
    <property type="molecule type" value="Genomic_DNA"/>
</dbReference>
<organism evidence="2 3">
    <name type="scientific">Waddlia chondrophila (strain ATCC VR-1470 / WSU 86-1044)</name>
    <dbReference type="NCBI Taxonomy" id="716544"/>
    <lineage>
        <taxon>Bacteria</taxon>
        <taxon>Pseudomonadati</taxon>
        <taxon>Chlamydiota</taxon>
        <taxon>Chlamydiia</taxon>
        <taxon>Parachlamydiales</taxon>
        <taxon>Waddliaceae</taxon>
        <taxon>Waddlia</taxon>
    </lineage>
</organism>
<feature type="region of interest" description="Disordered" evidence="1">
    <location>
        <begin position="1"/>
        <end position="21"/>
    </location>
</feature>
<evidence type="ECO:0000313" key="3">
    <source>
        <dbReference type="Proteomes" id="UP000001505"/>
    </source>
</evidence>
<dbReference type="KEGG" id="wch:wcw_0138"/>
<proteinExistence type="predicted"/>
<evidence type="ECO:0000256" key="1">
    <source>
        <dbReference type="SAM" id="MobiDB-lite"/>
    </source>
</evidence>
<gene>
    <name evidence="2" type="ordered locus">wcw_0138</name>
</gene>
<keyword evidence="3" id="KW-1185">Reference proteome</keyword>
<feature type="compositionally biased region" description="Low complexity" evidence="1">
    <location>
        <begin position="1"/>
        <end position="12"/>
    </location>
</feature>
<dbReference type="AlphaFoldDB" id="D6YTQ2"/>
<dbReference type="Proteomes" id="UP000001505">
    <property type="component" value="Chromosome"/>
</dbReference>
<dbReference type="STRING" id="716544.wcw_0138"/>
<name>D6YTQ2_WADCW</name>
<accession>D6YTQ2</accession>